<reference evidence="1" key="1">
    <citation type="submission" date="2018-05" db="EMBL/GenBank/DDBJ databases">
        <authorList>
            <person name="Lanie J.A."/>
            <person name="Ng W.-L."/>
            <person name="Kazmierczak K.M."/>
            <person name="Andrzejewski T.M."/>
            <person name="Davidsen T.M."/>
            <person name="Wayne K.J."/>
            <person name="Tettelin H."/>
            <person name="Glass J.I."/>
            <person name="Rusch D."/>
            <person name="Podicherti R."/>
            <person name="Tsui H.-C.T."/>
            <person name="Winkler M.E."/>
        </authorList>
    </citation>
    <scope>NUCLEOTIDE SEQUENCE</scope>
</reference>
<dbReference type="AlphaFoldDB" id="A0A383F0U0"/>
<accession>A0A383F0U0</accession>
<evidence type="ECO:0000313" key="1">
    <source>
        <dbReference type="EMBL" id="SVE62120.1"/>
    </source>
</evidence>
<dbReference type="EMBL" id="UINC01230127">
    <property type="protein sequence ID" value="SVE62120.1"/>
    <property type="molecule type" value="Genomic_DNA"/>
</dbReference>
<proteinExistence type="predicted"/>
<organism evidence="1">
    <name type="scientific">marine metagenome</name>
    <dbReference type="NCBI Taxonomy" id="408172"/>
    <lineage>
        <taxon>unclassified sequences</taxon>
        <taxon>metagenomes</taxon>
        <taxon>ecological metagenomes</taxon>
    </lineage>
</organism>
<name>A0A383F0U0_9ZZZZ</name>
<sequence length="23" mass="2680">MIATLHSLEKVLLYEGEFPLVYN</sequence>
<protein>
    <submittedName>
        <fullName evidence="1">Uncharacterized protein</fullName>
    </submittedName>
</protein>
<gene>
    <name evidence="1" type="ORF">METZ01_LOCUS514974</name>
</gene>
<feature type="non-terminal residue" evidence="1">
    <location>
        <position position="23"/>
    </location>
</feature>